<keyword evidence="2" id="KW-0479">Metal-binding</keyword>
<dbReference type="EMBL" id="KK583384">
    <property type="protein sequence ID" value="KDO18909.1"/>
    <property type="molecule type" value="Genomic_DNA"/>
</dbReference>
<evidence type="ECO:0008006" key="11">
    <source>
        <dbReference type="Google" id="ProtNLM"/>
    </source>
</evidence>
<keyword evidence="10" id="KW-1185">Reference proteome</keyword>
<dbReference type="PANTHER" id="PTHR23215:SF0">
    <property type="entry name" value="BUB3-INTERACTING AND GLEBS MOTIF-CONTAINING PROTEIN ZNF207"/>
    <property type="match status" value="1"/>
</dbReference>
<proteinExistence type="predicted"/>
<gene>
    <name evidence="9" type="ORF">SPRG_15808</name>
</gene>
<feature type="domain" description="BED-type" evidence="8">
    <location>
        <begin position="13"/>
        <end position="72"/>
    </location>
</feature>
<dbReference type="VEuPathDB" id="FungiDB:SPRG_15808"/>
<dbReference type="SUPFAM" id="SSF57667">
    <property type="entry name" value="beta-beta-alpha zinc fingers"/>
    <property type="match status" value="1"/>
</dbReference>
<dbReference type="PROSITE" id="PS50808">
    <property type="entry name" value="ZF_BED"/>
    <property type="match status" value="1"/>
</dbReference>
<evidence type="ECO:0000256" key="6">
    <source>
        <dbReference type="PROSITE-ProRule" id="PRU00042"/>
    </source>
</evidence>
<reference evidence="9 10" key="1">
    <citation type="journal article" date="2013" name="PLoS Genet.">
        <title>Distinctive expansion of potential virulence genes in the genome of the oomycete fish pathogen Saprolegnia parasitica.</title>
        <authorList>
            <person name="Jiang R.H."/>
            <person name="de Bruijn I."/>
            <person name="Haas B.J."/>
            <person name="Belmonte R."/>
            <person name="Lobach L."/>
            <person name="Christie J."/>
            <person name="van den Ackerveken G."/>
            <person name="Bottin A."/>
            <person name="Bulone V."/>
            <person name="Diaz-Moreno S.M."/>
            <person name="Dumas B."/>
            <person name="Fan L."/>
            <person name="Gaulin E."/>
            <person name="Govers F."/>
            <person name="Grenville-Briggs L.J."/>
            <person name="Horner N.R."/>
            <person name="Levin J.Z."/>
            <person name="Mammella M."/>
            <person name="Meijer H.J."/>
            <person name="Morris P."/>
            <person name="Nusbaum C."/>
            <person name="Oome S."/>
            <person name="Phillips A.J."/>
            <person name="van Rooyen D."/>
            <person name="Rzeszutek E."/>
            <person name="Saraiva M."/>
            <person name="Secombes C.J."/>
            <person name="Seidl M.F."/>
            <person name="Snel B."/>
            <person name="Stassen J.H."/>
            <person name="Sykes S."/>
            <person name="Tripathy S."/>
            <person name="van den Berg H."/>
            <person name="Vega-Arreguin J.C."/>
            <person name="Wawra S."/>
            <person name="Young S.K."/>
            <person name="Zeng Q."/>
            <person name="Dieguez-Uribeondo J."/>
            <person name="Russ C."/>
            <person name="Tyler B.M."/>
            <person name="van West P."/>
        </authorList>
    </citation>
    <scope>NUCLEOTIDE SEQUENCE [LARGE SCALE GENOMIC DNA]</scope>
    <source>
        <strain evidence="9 10">CBS 223.65</strain>
    </source>
</reference>
<evidence type="ECO:0000256" key="1">
    <source>
        <dbReference type="ARBA" id="ARBA00004123"/>
    </source>
</evidence>
<evidence type="ECO:0000313" key="9">
    <source>
        <dbReference type="EMBL" id="KDO18909.1"/>
    </source>
</evidence>
<dbReference type="GeneID" id="24137497"/>
<dbReference type="GO" id="GO:0003677">
    <property type="term" value="F:DNA binding"/>
    <property type="evidence" value="ECO:0007669"/>
    <property type="project" value="InterPro"/>
</dbReference>
<evidence type="ECO:0000256" key="2">
    <source>
        <dbReference type="ARBA" id="ARBA00022723"/>
    </source>
</evidence>
<dbReference type="PROSITE" id="PS00028">
    <property type="entry name" value="ZINC_FINGER_C2H2_1"/>
    <property type="match status" value="1"/>
</dbReference>
<name>A0A067BKB1_SAPPC</name>
<organism evidence="9 10">
    <name type="scientific">Saprolegnia parasitica (strain CBS 223.65)</name>
    <dbReference type="NCBI Taxonomy" id="695850"/>
    <lineage>
        <taxon>Eukaryota</taxon>
        <taxon>Sar</taxon>
        <taxon>Stramenopiles</taxon>
        <taxon>Oomycota</taxon>
        <taxon>Saprolegniomycetes</taxon>
        <taxon>Saprolegniales</taxon>
        <taxon>Saprolegniaceae</taxon>
        <taxon>Saprolegnia</taxon>
    </lineage>
</organism>
<evidence type="ECO:0000313" key="10">
    <source>
        <dbReference type="Proteomes" id="UP000030745"/>
    </source>
</evidence>
<evidence type="ECO:0000256" key="3">
    <source>
        <dbReference type="ARBA" id="ARBA00022771"/>
    </source>
</evidence>
<feature type="domain" description="C2H2-type" evidence="7">
    <location>
        <begin position="42"/>
        <end position="65"/>
    </location>
</feature>
<dbReference type="InterPro" id="IPR036236">
    <property type="entry name" value="Znf_C2H2_sf"/>
</dbReference>
<protein>
    <recommendedName>
        <fullName evidence="11">C2H2-type domain-containing protein</fullName>
    </recommendedName>
</protein>
<dbReference type="GO" id="GO:0008270">
    <property type="term" value="F:zinc ion binding"/>
    <property type="evidence" value="ECO:0007669"/>
    <property type="project" value="UniProtKB-KW"/>
</dbReference>
<dbReference type="Gene3D" id="3.30.160.60">
    <property type="entry name" value="Classic Zinc Finger"/>
    <property type="match status" value="1"/>
</dbReference>
<dbReference type="OrthoDB" id="1306014at2759"/>
<dbReference type="SMART" id="SM00355">
    <property type="entry name" value="ZnF_C2H2"/>
    <property type="match status" value="2"/>
</dbReference>
<dbReference type="InterPro" id="IPR013087">
    <property type="entry name" value="Znf_C2H2_type"/>
</dbReference>
<keyword evidence="5" id="KW-0539">Nucleus</keyword>
<dbReference type="KEGG" id="spar:SPRG_15808"/>
<dbReference type="CDD" id="cd20908">
    <property type="entry name" value="SUF4-like"/>
    <property type="match status" value="1"/>
</dbReference>
<dbReference type="PANTHER" id="PTHR23215">
    <property type="entry name" value="ZINC FINGER PROTEIN 207"/>
    <property type="match status" value="1"/>
</dbReference>
<dbReference type="Proteomes" id="UP000030745">
    <property type="component" value="Unassembled WGS sequence"/>
</dbReference>
<evidence type="ECO:0000256" key="5">
    <source>
        <dbReference type="ARBA" id="ARBA00023242"/>
    </source>
</evidence>
<sequence length="249" mass="27710">MGKKKRKDGIDEPKIAKVYCYYCERIFEDEKVLIMHQKSRHFKCNFCNKKLSTASGMVVHVAQVHKETILTVPNAKPGRDSVEVEVYGMEGVPGYSKIDNDPNKRARLETPTLFPRPPVAAYPMQMHYPVAPPVVMGPPRGPPMGFPMRPPPPPPHLLMRGPPPMMMPPQMAFPPGVVPPHMMAPPPLAAAMTSTPDAPTSTASKDEEAFEVVLAAPQPGITFVFPEDNMSMEEKRALLPKYRMYTKAH</sequence>
<evidence type="ECO:0000259" key="7">
    <source>
        <dbReference type="PROSITE" id="PS50157"/>
    </source>
</evidence>
<comment type="subcellular location">
    <subcellularLocation>
        <location evidence="1">Nucleus</location>
    </subcellularLocation>
</comment>
<dbReference type="PROSITE" id="PS50157">
    <property type="entry name" value="ZINC_FINGER_C2H2_2"/>
    <property type="match status" value="1"/>
</dbReference>
<dbReference type="STRING" id="695850.A0A067BKB1"/>
<evidence type="ECO:0000259" key="8">
    <source>
        <dbReference type="PROSITE" id="PS50808"/>
    </source>
</evidence>
<evidence type="ECO:0000256" key="4">
    <source>
        <dbReference type="ARBA" id="ARBA00022833"/>
    </source>
</evidence>
<keyword evidence="3 6" id="KW-0863">Zinc-finger</keyword>
<dbReference type="InterPro" id="IPR003656">
    <property type="entry name" value="Znf_BED"/>
</dbReference>
<dbReference type="GO" id="GO:0005634">
    <property type="term" value="C:nucleus"/>
    <property type="evidence" value="ECO:0007669"/>
    <property type="project" value="UniProtKB-SubCell"/>
</dbReference>
<keyword evidence="4" id="KW-0862">Zinc</keyword>
<dbReference type="RefSeq" id="XP_012210379.1">
    <property type="nucleotide sequence ID" value="XM_012354989.1"/>
</dbReference>
<dbReference type="AlphaFoldDB" id="A0A067BKB1"/>
<accession>A0A067BKB1</accession>